<name>A0ABV9PWR7_9BACL</name>
<dbReference type="InterPro" id="IPR045351">
    <property type="entry name" value="DUF6531"/>
</dbReference>
<proteinExistence type="predicted"/>
<dbReference type="EMBL" id="JBHSHC010000022">
    <property type="protein sequence ID" value="MFC4766470.1"/>
    <property type="molecule type" value="Genomic_DNA"/>
</dbReference>
<keyword evidence="1" id="KW-0677">Repeat</keyword>
<dbReference type="Gene3D" id="2.180.10.10">
    <property type="entry name" value="RHS repeat-associated core"/>
    <property type="match status" value="1"/>
</dbReference>
<feature type="domain" description="Teneurin-like YD-shell" evidence="3">
    <location>
        <begin position="1704"/>
        <end position="1910"/>
    </location>
</feature>
<dbReference type="Proteomes" id="UP001596002">
    <property type="component" value="Unassembled WGS sequence"/>
</dbReference>
<feature type="domain" description="Teneurin-like YD-shell" evidence="3">
    <location>
        <begin position="589"/>
        <end position="696"/>
    </location>
</feature>
<dbReference type="RefSeq" id="WP_380024346.1">
    <property type="nucleotide sequence ID" value="NZ_JBHSHC010000022.1"/>
</dbReference>
<evidence type="ECO:0000256" key="1">
    <source>
        <dbReference type="ARBA" id="ARBA00022737"/>
    </source>
</evidence>
<dbReference type="NCBIfam" id="TIGR03696">
    <property type="entry name" value="Rhs_assc_core"/>
    <property type="match status" value="1"/>
</dbReference>
<dbReference type="Pfam" id="PF20148">
    <property type="entry name" value="DUF6531"/>
    <property type="match status" value="1"/>
</dbReference>
<organism evidence="4 5">
    <name type="scientific">Effusibacillus consociatus</name>
    <dbReference type="NCBI Taxonomy" id="1117041"/>
    <lineage>
        <taxon>Bacteria</taxon>
        <taxon>Bacillati</taxon>
        <taxon>Bacillota</taxon>
        <taxon>Bacilli</taxon>
        <taxon>Bacillales</taxon>
        <taxon>Alicyclobacillaceae</taxon>
        <taxon>Effusibacillus</taxon>
    </lineage>
</organism>
<comment type="caution">
    <text evidence="4">The sequence shown here is derived from an EMBL/GenBank/DDBJ whole genome shotgun (WGS) entry which is preliminary data.</text>
</comment>
<feature type="domain" description="DUF6531" evidence="2">
    <location>
        <begin position="473"/>
        <end position="544"/>
    </location>
</feature>
<dbReference type="PANTHER" id="PTHR32305">
    <property type="match status" value="1"/>
</dbReference>
<gene>
    <name evidence="4" type="ORF">ACFO8Q_03610</name>
</gene>
<dbReference type="NCBIfam" id="TIGR01643">
    <property type="entry name" value="YD_repeat_2x"/>
    <property type="match status" value="6"/>
</dbReference>
<evidence type="ECO:0000313" key="5">
    <source>
        <dbReference type="Proteomes" id="UP001596002"/>
    </source>
</evidence>
<keyword evidence="5" id="KW-1185">Reference proteome</keyword>
<dbReference type="InterPro" id="IPR050708">
    <property type="entry name" value="T6SS_VgrG/RHS"/>
</dbReference>
<dbReference type="InterPro" id="IPR006530">
    <property type="entry name" value="YD"/>
</dbReference>
<accession>A0ABV9PWR7</accession>
<dbReference type="InterPro" id="IPR031325">
    <property type="entry name" value="RHS_repeat"/>
</dbReference>
<dbReference type="InterPro" id="IPR022385">
    <property type="entry name" value="Rhs_assc_core"/>
</dbReference>
<feature type="domain" description="Teneurin-like YD-shell" evidence="3">
    <location>
        <begin position="1576"/>
        <end position="1694"/>
    </location>
</feature>
<dbReference type="PANTHER" id="PTHR32305:SF17">
    <property type="entry name" value="TRNA NUCLEASE WAPA"/>
    <property type="match status" value="1"/>
</dbReference>
<dbReference type="Pfam" id="PF05593">
    <property type="entry name" value="RHS_repeat"/>
    <property type="match status" value="3"/>
</dbReference>
<evidence type="ECO:0000259" key="3">
    <source>
        <dbReference type="Pfam" id="PF25023"/>
    </source>
</evidence>
<protein>
    <submittedName>
        <fullName evidence="4">DNRLRE domain-containing protein</fullName>
    </submittedName>
</protein>
<dbReference type="Gene3D" id="2.60.120.260">
    <property type="entry name" value="Galactose-binding domain-like"/>
    <property type="match status" value="3"/>
</dbReference>
<evidence type="ECO:0000313" key="4">
    <source>
        <dbReference type="EMBL" id="MFC4766470.1"/>
    </source>
</evidence>
<dbReference type="Pfam" id="PF25023">
    <property type="entry name" value="TEN_YD-shell"/>
    <property type="match status" value="3"/>
</dbReference>
<dbReference type="InterPro" id="IPR056823">
    <property type="entry name" value="TEN-like_YD-shell"/>
</dbReference>
<sequence length="2121" mass="230927">MGKFGLRSLVIPILSLGLILSPIPGLSKATKAGEADSPVTVPKTVQEPKKDVSFSLPREGPQELEQFRTATSKRFLNPDGSLTEKIYMEPVHYKDTSTGKWLPIDSNLALNLNGTYKNKANKFTVDLPPVANAGFFRFAENGTALSFRPTFGIAVKGSVKDNQIGYVNVVSDTDLYYAVVPNGLKETIILKSSKAPTTFSYELKMENLTYQPQKDGTVAFYKTGEKEPLFVLQKPFLVDSKQSSTTASYQFRTDASGNTVLDLVVDPTWMQDPNRAYPIELDPTIVTKDSPKVDDTLVSSSNPYSNYGNWSHVYVGESVNLGTTRSLFWFNLPSIPSGAVISSANLTVSNTTVYVTNQAPVVEARRITQDWTGNSVTWSNQPTVGGVDGSYTASNTTTPANWDIPITGLVREWYNGTQANYGVELKYANEALVVRELLATDDPNTPANHPYLSVTYTVDGLGKQPFWTFDGSVNMGNRNLVLSATDISFPGRRVAVPLKRTYNSRSSYEGPFGYGWNSVIDLRLNVPVGGPARLIDGDRTVHYFAQNLDGSYTSPPGLFWNLSVSGTTATVITTDYTQYTFEISTGKPKEIKDAAGNALTFSYNASGQVTSIQDAAAHAISLTYNASGKVDSATDPTGRKWLYGYDSNGNLIKVTAPDGTAVQYRYDSNRNLIASVSPKGNATYFAYTSDDRVAAINPTNAVTNSNFEVDADGDGLPDHFSLGGGQSGQASFDATSGSNYGQAFKINTSSANPSNYTVFVSDPIPADPSRTYTLSGYLKATQTSGSLNTVLSLLAYDANGTQLGEVGRTAIAGPSDWQRVSQTMTPGTATALPAGTTTVYVKVAGSSSNGSGISWFDAVQLEEAASATDFVSGSQYTANPPTMQSASYDGEGRKNLYTYNDNQNVTKSQQDPSGLNLTDTFTWDPNIPNTLSSHQDPRLNTWSFSYDANSGNLVQVTDPKSGKQSFQWDGKSNLTQYTGVNGGTYKNTYDNGSNNLTARDPYSTSQALENDSYGNVVKETNLLGWADNLIDNSSFEGSVQANGLPNRFAYDGGQQNTWSLSTDPVFGNQSLNLSASSTNAQTYTVIISDPVTADTSADYVLSGYVKATQTSGTQSTVLSVLAYNITGGQLGEVGRMNPQGTANWQRWSTVIRAADFPAGTATIRVKLAVSNGTGTGNSSFDAVQLQKTPVDTAYNLADNSSFERGSTWPDNWSTSSLGTNTWEISPNVYAGGRAVSIANATNWSGITYGNFIPYDSTKTYNLTAFVKTAGLSAQVAHIKIEEYDTNKALIGQAASQSLTGTNDWQRLSAELVAGSAVAGTKYIRPVLMTGNATGTVYFDNVRLQEERVTTEYTYDTSNTWVTSKKNPLGETTSYQHDAAGNVKQETDPMGDIKQFSYDSMNRLSLVIPPGNDVKALYSYDLNGNLETIKFTNLSESVTFNQTKISYNSLDQPTSLTDPLGRQTTYSYTPSGRLKEILTATNNRLSFAYDKVNRLTDVSFNGSGRYQYGYDANSNVTSAKDLAQNRTWTATYNELNQATSWKDDGTATISYTLDGAGNVTQKQLKNNTTGTVLKTESLTYNKVDQTNALTDADGKVSKFLYNENKQLSVLQSGNDISQRFSYNSASRVTQVRNQTKTGQILSTFLYGYNPNGLITTIQDQTGQTLSYTYTVKGQLESETLPSGNIVTYRYDPLGNRTERQEKQPNGTIVKTTNYTYDAANQLVTVDGSKPWTYDQNGNLTWNGVYNFKWDAANRLVEVDDAAGGVIATYQYDDKGRRVQQTVNGQVTKFLYDGKSNRVLAEFDGAGNLTKYYTWSPTGQLLSLTVNGTTYYTVRNAHGDIVQLTDGNGNVVASYTYDAWGNLLSQSGTAASFNPYRYAGYRYDDTTGLYYLMARYYDPSVSRFLSVDPEFVEPDYTYAGNNPLSFVDPSGRSLIDLGFLVYDTWNFIQNPTWENAAWMAFDVVMMVVEPTGAANILARTARAVDIGAHAVEGARVVGEADRIAAKGAGAISKGAHAGDGVAAVAHESTGIIYKRTDLKTGGTYIGQAKSEARYKQRQKEHARNNPNARYVFEELGRAKPGKDLNVLEQKMINKFGGIQRGGEILENKRNQIRRSNWSKFGIE</sequence>
<dbReference type="NCBIfam" id="NF033679">
    <property type="entry name" value="DNRLRE_dom"/>
    <property type="match status" value="1"/>
</dbReference>
<evidence type="ECO:0000259" key="2">
    <source>
        <dbReference type="Pfam" id="PF20148"/>
    </source>
</evidence>
<reference evidence="5" key="1">
    <citation type="journal article" date="2019" name="Int. J. Syst. Evol. Microbiol.">
        <title>The Global Catalogue of Microorganisms (GCM) 10K type strain sequencing project: providing services to taxonomists for standard genome sequencing and annotation.</title>
        <authorList>
            <consortium name="The Broad Institute Genomics Platform"/>
            <consortium name="The Broad Institute Genome Sequencing Center for Infectious Disease"/>
            <person name="Wu L."/>
            <person name="Ma J."/>
        </authorList>
    </citation>
    <scope>NUCLEOTIDE SEQUENCE [LARGE SCALE GENOMIC DNA]</scope>
    <source>
        <strain evidence="5">WYCCWR 12678</strain>
    </source>
</reference>